<dbReference type="AlphaFoldDB" id="A0AAX6MCM2"/>
<dbReference type="PANTHER" id="PTHR47582:SF1">
    <property type="entry name" value="P450, PUTATIVE (EUROFUNG)-RELATED"/>
    <property type="match status" value="1"/>
</dbReference>
<keyword evidence="8" id="KW-1133">Transmembrane helix</keyword>
<proteinExistence type="inferred from homology"/>
<keyword evidence="8" id="KW-0472">Membrane</keyword>
<dbReference type="InterPro" id="IPR002403">
    <property type="entry name" value="Cyt_P450_E_grp-IV"/>
</dbReference>
<evidence type="ECO:0000256" key="8">
    <source>
        <dbReference type="SAM" id="Phobius"/>
    </source>
</evidence>
<organism evidence="9 10">
    <name type="scientific">Daldinia eschscholtzii</name>
    <dbReference type="NCBI Taxonomy" id="292717"/>
    <lineage>
        <taxon>Eukaryota</taxon>
        <taxon>Fungi</taxon>
        <taxon>Dikarya</taxon>
        <taxon>Ascomycota</taxon>
        <taxon>Pezizomycotina</taxon>
        <taxon>Sordariomycetes</taxon>
        <taxon>Xylariomycetidae</taxon>
        <taxon>Xylariales</taxon>
        <taxon>Hypoxylaceae</taxon>
        <taxon>Daldinia</taxon>
    </lineage>
</organism>
<reference evidence="9 10" key="1">
    <citation type="journal article" date="2024" name="Front Chem Biol">
        <title>Unveiling the potential of Daldinia eschscholtzii MFLUCC 19-0629 through bioactivity and bioinformatics studies for enhanced sustainable agriculture production.</title>
        <authorList>
            <person name="Brooks S."/>
            <person name="Weaver J.A."/>
            <person name="Klomchit A."/>
            <person name="Alharthi S.A."/>
            <person name="Onlamun T."/>
            <person name="Nurani R."/>
            <person name="Vong T.K."/>
            <person name="Alberti F."/>
            <person name="Greco C."/>
        </authorList>
    </citation>
    <scope>NUCLEOTIDE SEQUENCE [LARGE SCALE GENOMIC DNA]</scope>
    <source>
        <strain evidence="9">MFLUCC 19-0629</strain>
    </source>
</reference>
<dbReference type="InterPro" id="IPR017972">
    <property type="entry name" value="Cyt_P450_CS"/>
</dbReference>
<keyword evidence="3 6" id="KW-0479">Metal-binding</keyword>
<evidence type="ECO:0008006" key="11">
    <source>
        <dbReference type="Google" id="ProtNLM"/>
    </source>
</evidence>
<comment type="similarity">
    <text evidence="2 7">Belongs to the cytochrome P450 family.</text>
</comment>
<evidence type="ECO:0000256" key="6">
    <source>
        <dbReference type="PIRSR" id="PIRSR602403-1"/>
    </source>
</evidence>
<sequence length="529" mass="58998">MTSSTSDYNILLISITIIPLTYFFIRKMFGHDPREPPLAPQSIPIIGHMVGLSRSKFNYYVDLSQQTGSPIFTMSLPGQKMYVVTKPELIQAVQKQHKMLAFPPIEAKFASKVCGASLEAQAILDKNVNGDEGDFGLSMESYAAMRAGLKPGSDLDDMNRIMIQDITKSLDELQPGRGVSQKIGIYAWLRDTITLATTRSVYGPMNPYEDKSIIDSFWEFESGLMSILVGFLPSITARKPTAARTKVAKAFEAYYKAGGVKQASALTRNRYQAEVDNNVPLEDIARYEVGGSIAALVNTTPAAFWCLLLFYSHPGLLGEIRNEIDACTETTTKNGPILKTLNITTLKENCPLLLSSYQEVLRYRSMGTSVREVMEDTYLDQWLLKKGAMLQMPSRIIHQDANLWGSNVAEFNPRRFLPEEKHNRPRDVCFRAFGGGKTLCPGRHFATNEILAVVAVFIARLDMKPVDGEWTLPTTANTNVAAVVMEPDNDIQVEIKTRKGFEDVKWAVELNMSEKIFAIVTEDSAETEQ</sequence>
<dbReference type="InterPro" id="IPR053007">
    <property type="entry name" value="CYP450_monoxygenase_sec-met"/>
</dbReference>
<dbReference type="PRINTS" id="PR00465">
    <property type="entry name" value="EP450IV"/>
</dbReference>
<accession>A0AAX6MCM2</accession>
<dbReference type="GO" id="GO:0005506">
    <property type="term" value="F:iron ion binding"/>
    <property type="evidence" value="ECO:0007669"/>
    <property type="project" value="InterPro"/>
</dbReference>
<dbReference type="CDD" id="cd11040">
    <property type="entry name" value="CYP7_CYP8-like"/>
    <property type="match status" value="1"/>
</dbReference>
<evidence type="ECO:0000256" key="5">
    <source>
        <dbReference type="ARBA" id="ARBA00023033"/>
    </source>
</evidence>
<comment type="caution">
    <text evidence="9">The sequence shown here is derived from an EMBL/GenBank/DDBJ whole genome shotgun (WGS) entry which is preliminary data.</text>
</comment>
<keyword evidence="7" id="KW-0560">Oxidoreductase</keyword>
<evidence type="ECO:0000313" key="10">
    <source>
        <dbReference type="Proteomes" id="UP001369815"/>
    </source>
</evidence>
<name>A0AAX6MCM2_9PEZI</name>
<dbReference type="PROSITE" id="PS00086">
    <property type="entry name" value="CYTOCHROME_P450"/>
    <property type="match status" value="1"/>
</dbReference>
<dbReference type="InterPro" id="IPR036396">
    <property type="entry name" value="Cyt_P450_sf"/>
</dbReference>
<dbReference type="EMBL" id="JBANMG010000008">
    <property type="protein sequence ID" value="KAK6950400.1"/>
    <property type="molecule type" value="Genomic_DNA"/>
</dbReference>
<comment type="cofactor">
    <cofactor evidence="1 6">
        <name>heme</name>
        <dbReference type="ChEBI" id="CHEBI:30413"/>
    </cofactor>
</comment>
<evidence type="ECO:0000313" key="9">
    <source>
        <dbReference type="EMBL" id="KAK6950400.1"/>
    </source>
</evidence>
<evidence type="ECO:0000256" key="1">
    <source>
        <dbReference type="ARBA" id="ARBA00001971"/>
    </source>
</evidence>
<dbReference type="SUPFAM" id="SSF48264">
    <property type="entry name" value="Cytochrome P450"/>
    <property type="match status" value="1"/>
</dbReference>
<dbReference type="InterPro" id="IPR001128">
    <property type="entry name" value="Cyt_P450"/>
</dbReference>
<evidence type="ECO:0000256" key="2">
    <source>
        <dbReference type="ARBA" id="ARBA00010617"/>
    </source>
</evidence>
<keyword evidence="6 7" id="KW-0349">Heme</keyword>
<keyword evidence="8" id="KW-0812">Transmembrane</keyword>
<evidence type="ECO:0000256" key="3">
    <source>
        <dbReference type="ARBA" id="ARBA00022723"/>
    </source>
</evidence>
<keyword evidence="10" id="KW-1185">Reference proteome</keyword>
<dbReference type="GO" id="GO:0004497">
    <property type="term" value="F:monooxygenase activity"/>
    <property type="evidence" value="ECO:0007669"/>
    <property type="project" value="UniProtKB-KW"/>
</dbReference>
<dbReference type="GO" id="GO:0016705">
    <property type="term" value="F:oxidoreductase activity, acting on paired donors, with incorporation or reduction of molecular oxygen"/>
    <property type="evidence" value="ECO:0007669"/>
    <property type="project" value="InterPro"/>
</dbReference>
<protein>
    <recommendedName>
        <fullName evidence="11">Cytochrome P450</fullName>
    </recommendedName>
</protein>
<feature type="binding site" description="axial binding residue" evidence="6">
    <location>
        <position position="440"/>
    </location>
    <ligand>
        <name>heme</name>
        <dbReference type="ChEBI" id="CHEBI:30413"/>
    </ligand>
    <ligandPart>
        <name>Fe</name>
        <dbReference type="ChEBI" id="CHEBI:18248"/>
    </ligandPart>
</feature>
<dbReference type="Pfam" id="PF00067">
    <property type="entry name" value="p450"/>
    <property type="match status" value="2"/>
</dbReference>
<dbReference type="Proteomes" id="UP001369815">
    <property type="component" value="Unassembled WGS sequence"/>
</dbReference>
<gene>
    <name evidence="9" type="ORF">Daesc_008728</name>
</gene>
<evidence type="ECO:0000256" key="4">
    <source>
        <dbReference type="ARBA" id="ARBA00023004"/>
    </source>
</evidence>
<feature type="transmembrane region" description="Helical" evidence="8">
    <location>
        <begin position="6"/>
        <end position="25"/>
    </location>
</feature>
<evidence type="ECO:0000256" key="7">
    <source>
        <dbReference type="RuleBase" id="RU000461"/>
    </source>
</evidence>
<dbReference type="PANTHER" id="PTHR47582">
    <property type="entry name" value="P450, PUTATIVE (EUROFUNG)-RELATED"/>
    <property type="match status" value="1"/>
</dbReference>
<keyword evidence="5 7" id="KW-0503">Monooxygenase</keyword>
<dbReference type="Gene3D" id="1.10.630.10">
    <property type="entry name" value="Cytochrome P450"/>
    <property type="match status" value="1"/>
</dbReference>
<keyword evidence="4 6" id="KW-0408">Iron</keyword>
<dbReference type="GO" id="GO:0020037">
    <property type="term" value="F:heme binding"/>
    <property type="evidence" value="ECO:0007669"/>
    <property type="project" value="InterPro"/>
</dbReference>